<dbReference type="SUPFAM" id="SSF51197">
    <property type="entry name" value="Clavaminate synthase-like"/>
    <property type="match status" value="1"/>
</dbReference>
<keyword evidence="3" id="KW-0847">Vitamin C</keyword>
<reference evidence="8" key="2">
    <citation type="journal article" date="2024" name="Plant">
        <title>Genomic evolution and insights into agronomic trait innovations of Sesamum species.</title>
        <authorList>
            <person name="Miao H."/>
            <person name="Wang L."/>
            <person name="Qu L."/>
            <person name="Liu H."/>
            <person name="Sun Y."/>
            <person name="Le M."/>
            <person name="Wang Q."/>
            <person name="Wei S."/>
            <person name="Zheng Y."/>
            <person name="Lin W."/>
            <person name="Duan Y."/>
            <person name="Cao H."/>
            <person name="Xiong S."/>
            <person name="Wang X."/>
            <person name="Wei L."/>
            <person name="Li C."/>
            <person name="Ma Q."/>
            <person name="Ju M."/>
            <person name="Zhao R."/>
            <person name="Li G."/>
            <person name="Mu C."/>
            <person name="Tian Q."/>
            <person name="Mei H."/>
            <person name="Zhang T."/>
            <person name="Gao T."/>
            <person name="Zhang H."/>
        </authorList>
    </citation>
    <scope>NUCLEOTIDE SEQUENCE</scope>
    <source>
        <strain evidence="8">K16</strain>
    </source>
</reference>
<evidence type="ECO:0000256" key="5">
    <source>
        <dbReference type="ARBA" id="ARBA00023004"/>
    </source>
</evidence>
<organism evidence="8 9">
    <name type="scientific">Sesamum angolense</name>
    <dbReference type="NCBI Taxonomy" id="2727404"/>
    <lineage>
        <taxon>Eukaryota</taxon>
        <taxon>Viridiplantae</taxon>
        <taxon>Streptophyta</taxon>
        <taxon>Embryophyta</taxon>
        <taxon>Tracheophyta</taxon>
        <taxon>Spermatophyta</taxon>
        <taxon>Magnoliopsida</taxon>
        <taxon>eudicotyledons</taxon>
        <taxon>Gunneridae</taxon>
        <taxon>Pentapetalae</taxon>
        <taxon>asterids</taxon>
        <taxon>lamiids</taxon>
        <taxon>Lamiales</taxon>
        <taxon>Pedaliaceae</taxon>
        <taxon>Sesamum</taxon>
    </lineage>
</organism>
<dbReference type="PROSITE" id="PS51471">
    <property type="entry name" value="FE2OG_OXY"/>
    <property type="match status" value="1"/>
</dbReference>
<dbReference type="GO" id="GO:0031418">
    <property type="term" value="F:L-ascorbic acid binding"/>
    <property type="evidence" value="ECO:0007669"/>
    <property type="project" value="UniProtKB-KW"/>
</dbReference>
<evidence type="ECO:0000256" key="4">
    <source>
        <dbReference type="ARBA" id="ARBA00023002"/>
    </source>
</evidence>
<dbReference type="EMBL" id="JACGWL010000003">
    <property type="protein sequence ID" value="KAK4405857.1"/>
    <property type="molecule type" value="Genomic_DNA"/>
</dbReference>
<dbReference type="GO" id="GO:0016706">
    <property type="term" value="F:2-oxoglutarate-dependent dioxygenase activity"/>
    <property type="evidence" value="ECO:0007669"/>
    <property type="project" value="UniProtKB-ARBA"/>
</dbReference>
<proteinExistence type="inferred from homology"/>
<comment type="similarity">
    <text evidence="1 6">Belongs to the iron/ascorbate-dependent oxidoreductase family.</text>
</comment>
<evidence type="ECO:0000256" key="1">
    <source>
        <dbReference type="ARBA" id="ARBA00008056"/>
    </source>
</evidence>
<keyword evidence="5 6" id="KW-0408">Iron</keyword>
<accession>A0AAE2C1R0</accession>
<dbReference type="GO" id="GO:0002238">
    <property type="term" value="P:response to molecule of fungal origin"/>
    <property type="evidence" value="ECO:0007669"/>
    <property type="project" value="UniProtKB-ARBA"/>
</dbReference>
<dbReference type="PANTHER" id="PTHR10209:SF859">
    <property type="entry name" value="OS03G0690500 PROTEIN"/>
    <property type="match status" value="1"/>
</dbReference>
<protein>
    <submittedName>
        <fullName evidence="8">1-aminocyclopropane-1-carboxylate oxidase1</fullName>
    </submittedName>
</protein>
<dbReference type="InterPro" id="IPR026992">
    <property type="entry name" value="DIOX_N"/>
</dbReference>
<reference evidence="8" key="1">
    <citation type="submission" date="2020-06" db="EMBL/GenBank/DDBJ databases">
        <authorList>
            <person name="Li T."/>
            <person name="Hu X."/>
            <person name="Zhang T."/>
            <person name="Song X."/>
            <person name="Zhang H."/>
            <person name="Dai N."/>
            <person name="Sheng W."/>
            <person name="Hou X."/>
            <person name="Wei L."/>
        </authorList>
    </citation>
    <scope>NUCLEOTIDE SEQUENCE</scope>
    <source>
        <strain evidence="8">K16</strain>
        <tissue evidence="8">Leaf</tissue>
    </source>
</reference>
<keyword evidence="2 6" id="KW-0479">Metal-binding</keyword>
<dbReference type="Gene3D" id="2.60.120.330">
    <property type="entry name" value="B-lactam Antibiotic, Isopenicillin N Synthase, Chain"/>
    <property type="match status" value="1"/>
</dbReference>
<dbReference type="GO" id="GO:0009805">
    <property type="term" value="P:coumarin biosynthetic process"/>
    <property type="evidence" value="ECO:0007669"/>
    <property type="project" value="UniProtKB-ARBA"/>
</dbReference>
<dbReference type="FunFam" id="2.60.120.330:FF:000005">
    <property type="entry name" value="1-aminocyclopropane-1-carboxylate oxidase homolog 1"/>
    <property type="match status" value="1"/>
</dbReference>
<evidence type="ECO:0000313" key="8">
    <source>
        <dbReference type="EMBL" id="KAK4405857.1"/>
    </source>
</evidence>
<evidence type="ECO:0000256" key="6">
    <source>
        <dbReference type="RuleBase" id="RU003682"/>
    </source>
</evidence>
<evidence type="ECO:0000259" key="7">
    <source>
        <dbReference type="PROSITE" id="PS51471"/>
    </source>
</evidence>
<dbReference type="InterPro" id="IPR044861">
    <property type="entry name" value="IPNS-like_FE2OG_OXY"/>
</dbReference>
<dbReference type="AlphaFoldDB" id="A0AAE2C1R0"/>
<keyword evidence="9" id="KW-1185">Reference proteome</keyword>
<evidence type="ECO:0000256" key="2">
    <source>
        <dbReference type="ARBA" id="ARBA00022723"/>
    </source>
</evidence>
<name>A0AAE2C1R0_9LAMI</name>
<sequence length="370" mass="41343">MEAMTGAMESAASKLDRARELRAFDDTKAGVKGLVDAGVVNVPQIFVLPHDNTKNVTGGTAKVNFTVPVIDLQGVENDSTLHQEIVDRIRHASETWGFFQVVNHGIPVGVLEEMLRGVRRFNEQDVEVKKQFYTRDVTRKFVFNSNFDLYSAPAANWRDTFFCFMAPTPPQPQELPTSCRDIIIEYSKQVTKLGRFLFELLSEALNLNPNHLNDIGCADGLGLLYHYYPPCPEPQLTLGASTHTDIDFLTVLLQDHIGGLQVLYDNQWVDIPPVPGALVVNIGDLLQLISNDRFISAEHGVLANNVRSRVSVACFFRGDMGKSDELYGPIQELFSEDNPPKYRATTVKEYVSYYNTKGLDGTSALLHFRA</sequence>
<keyword evidence="4 6" id="KW-0560">Oxidoreductase</keyword>
<dbReference type="Pfam" id="PF14226">
    <property type="entry name" value="DIOX_N"/>
    <property type="match status" value="1"/>
</dbReference>
<dbReference type="Proteomes" id="UP001289374">
    <property type="component" value="Unassembled WGS sequence"/>
</dbReference>
<dbReference type="PANTHER" id="PTHR10209">
    <property type="entry name" value="OXIDOREDUCTASE, 2OG-FE II OXYGENASE FAMILY PROTEIN"/>
    <property type="match status" value="1"/>
</dbReference>
<dbReference type="Pfam" id="PF03171">
    <property type="entry name" value="2OG-FeII_Oxy"/>
    <property type="match status" value="1"/>
</dbReference>
<gene>
    <name evidence="8" type="ORF">Sango_0592200</name>
</gene>
<evidence type="ECO:0000256" key="3">
    <source>
        <dbReference type="ARBA" id="ARBA00022896"/>
    </source>
</evidence>
<comment type="caution">
    <text evidence="8">The sequence shown here is derived from an EMBL/GenBank/DDBJ whole genome shotgun (WGS) entry which is preliminary data.</text>
</comment>
<dbReference type="InterPro" id="IPR027443">
    <property type="entry name" value="IPNS-like_sf"/>
</dbReference>
<feature type="domain" description="Fe2OG dioxygenase" evidence="7">
    <location>
        <begin position="217"/>
        <end position="318"/>
    </location>
</feature>
<evidence type="ECO:0000313" key="9">
    <source>
        <dbReference type="Proteomes" id="UP001289374"/>
    </source>
</evidence>
<dbReference type="InterPro" id="IPR005123">
    <property type="entry name" value="Oxoglu/Fe-dep_dioxygenase_dom"/>
</dbReference>
<dbReference type="GO" id="GO:0046872">
    <property type="term" value="F:metal ion binding"/>
    <property type="evidence" value="ECO:0007669"/>
    <property type="project" value="UniProtKB-KW"/>
</dbReference>